<gene>
    <name evidence="2" type="ordered locus">OCU_11600</name>
</gene>
<dbReference type="PATRIC" id="fig|487521.10.peg.1164"/>
<dbReference type="KEGG" id="mia:OCU_11600"/>
<dbReference type="Proteomes" id="UP000008004">
    <property type="component" value="Chromosome"/>
</dbReference>
<dbReference type="HOGENOM" id="CLU_2753531_0_0_11"/>
<dbReference type="EMBL" id="CP003322">
    <property type="protein sequence ID" value="AFC42379.1"/>
    <property type="molecule type" value="Genomic_DNA"/>
</dbReference>
<evidence type="ECO:0000313" key="2">
    <source>
        <dbReference type="EMBL" id="AFC42379.1"/>
    </source>
</evidence>
<evidence type="ECO:0000313" key="3">
    <source>
        <dbReference type="Proteomes" id="UP000008004"/>
    </source>
</evidence>
<organism evidence="2 3">
    <name type="scientific">Mycobacterium intracellulare (strain ATCC 13950 / DSM 43223 / JCM 6384 / NCTC 13025 / 3600)</name>
    <dbReference type="NCBI Taxonomy" id="487521"/>
    <lineage>
        <taxon>Bacteria</taxon>
        <taxon>Bacillati</taxon>
        <taxon>Actinomycetota</taxon>
        <taxon>Actinomycetes</taxon>
        <taxon>Mycobacteriales</taxon>
        <taxon>Mycobacteriaceae</taxon>
        <taxon>Mycobacterium</taxon>
        <taxon>Mycobacterium avium complex (MAC)</taxon>
    </lineage>
</organism>
<feature type="compositionally biased region" description="Polar residues" evidence="1">
    <location>
        <begin position="38"/>
        <end position="51"/>
    </location>
</feature>
<sequence length="70" mass="6876">MNPAPPARLSGEAGSGCAGAPPNEAAVVVIDGPADVATTPSSHPTAETSSAAPPRIVRVFATKNVDKISP</sequence>
<protein>
    <submittedName>
        <fullName evidence="2">Uncharacterized protein</fullName>
    </submittedName>
</protein>
<proteinExistence type="predicted"/>
<dbReference type="AlphaFoldDB" id="H8IVK4"/>
<name>H8IVK4_MYCIA</name>
<feature type="region of interest" description="Disordered" evidence="1">
    <location>
        <begin position="1"/>
        <end position="55"/>
    </location>
</feature>
<evidence type="ECO:0000256" key="1">
    <source>
        <dbReference type="SAM" id="MobiDB-lite"/>
    </source>
</evidence>
<reference evidence="2 3" key="1">
    <citation type="journal article" date="2012" name="J. Bacteriol.">
        <title>Complete genome sequence of Mycobacterium intracellulare strain ATCC 13950T.</title>
        <authorList>
            <person name="Kim B.J."/>
            <person name="Choi B.S."/>
            <person name="Lim J.S."/>
            <person name="Choi I.Y."/>
            <person name="Lee J.H."/>
            <person name="Chun J."/>
            <person name="Kook Y.H."/>
            <person name="Kim B.J."/>
        </authorList>
    </citation>
    <scope>NUCLEOTIDE SEQUENCE [LARGE SCALE GENOMIC DNA]</scope>
    <source>
        <strain evidence="3">ATCC 13950 / DSM 43223 / JCM 6384 / NCTC 13025 / 3600</strain>
    </source>
</reference>
<accession>H8IVK4</accession>